<proteinExistence type="inferred from homology"/>
<dbReference type="SUPFAM" id="SSF53383">
    <property type="entry name" value="PLP-dependent transferases"/>
    <property type="match status" value="1"/>
</dbReference>
<evidence type="ECO:0000313" key="7">
    <source>
        <dbReference type="Proteomes" id="UP000526196"/>
    </source>
</evidence>
<dbReference type="GO" id="GO:0042802">
    <property type="term" value="F:identical protein binding"/>
    <property type="evidence" value="ECO:0007669"/>
    <property type="project" value="TreeGrafter"/>
</dbReference>
<dbReference type="Pfam" id="PF00202">
    <property type="entry name" value="Aminotran_3"/>
    <property type="match status" value="1"/>
</dbReference>
<dbReference type="InterPro" id="IPR005814">
    <property type="entry name" value="Aminotrans_3"/>
</dbReference>
<dbReference type="PANTHER" id="PTHR11986:SF79">
    <property type="entry name" value="ACETYLORNITHINE AMINOTRANSFERASE, MITOCHONDRIAL"/>
    <property type="match status" value="1"/>
</dbReference>
<comment type="caution">
    <text evidence="6">The sequence shown here is derived from an EMBL/GenBank/DDBJ whole genome shotgun (WGS) entry which is preliminary data.</text>
</comment>
<dbReference type="InterPro" id="IPR049704">
    <property type="entry name" value="Aminotrans_3_PPA_site"/>
</dbReference>
<evidence type="ECO:0000313" key="6">
    <source>
        <dbReference type="EMBL" id="NWK05362.1"/>
    </source>
</evidence>
<dbReference type="FunFam" id="3.40.640.10:FF:000004">
    <property type="entry name" value="Acetylornithine aminotransferase"/>
    <property type="match status" value="1"/>
</dbReference>
<dbReference type="GO" id="GO:0030170">
    <property type="term" value="F:pyridoxal phosphate binding"/>
    <property type="evidence" value="ECO:0007669"/>
    <property type="project" value="InterPro"/>
</dbReference>
<dbReference type="Gene3D" id="3.90.1150.10">
    <property type="entry name" value="Aspartate Aminotransferase, domain 1"/>
    <property type="match status" value="1"/>
</dbReference>
<name>A0A7K4NQM9_9ARCH</name>
<accession>A0A7K4NQM9</accession>
<keyword evidence="3 6" id="KW-0808">Transferase</keyword>
<dbReference type="InterPro" id="IPR015422">
    <property type="entry name" value="PyrdxlP-dep_Trfase_small"/>
</dbReference>
<evidence type="ECO:0000256" key="3">
    <source>
        <dbReference type="ARBA" id="ARBA00022679"/>
    </source>
</evidence>
<dbReference type="PIRSF" id="PIRSF000521">
    <property type="entry name" value="Transaminase_4ab_Lys_Orn"/>
    <property type="match status" value="1"/>
</dbReference>
<dbReference type="InterPro" id="IPR015424">
    <property type="entry name" value="PyrdxlP-dep_Trfase"/>
</dbReference>
<dbReference type="PROSITE" id="PS00600">
    <property type="entry name" value="AA_TRANSFER_CLASS_3"/>
    <property type="match status" value="1"/>
</dbReference>
<keyword evidence="2 6" id="KW-0032">Aminotransferase</keyword>
<dbReference type="PANTHER" id="PTHR11986">
    <property type="entry name" value="AMINOTRANSFERASE CLASS III"/>
    <property type="match status" value="1"/>
</dbReference>
<comment type="cofactor">
    <cofactor evidence="1">
        <name>pyridoxal 5'-phosphate</name>
        <dbReference type="ChEBI" id="CHEBI:597326"/>
    </cofactor>
</comment>
<dbReference type="InterPro" id="IPR015421">
    <property type="entry name" value="PyrdxlP-dep_Trfase_major"/>
</dbReference>
<keyword evidence="4 5" id="KW-0663">Pyridoxal phosphate</keyword>
<dbReference type="AlphaFoldDB" id="A0A7K4NQM9"/>
<dbReference type="Proteomes" id="UP000526196">
    <property type="component" value="Unassembled WGS sequence"/>
</dbReference>
<evidence type="ECO:0000256" key="1">
    <source>
        <dbReference type="ARBA" id="ARBA00001933"/>
    </source>
</evidence>
<dbReference type="InterPro" id="IPR050103">
    <property type="entry name" value="Class-III_PLP-dep_AT"/>
</dbReference>
<gene>
    <name evidence="6" type="ORF">HX833_04640</name>
</gene>
<reference evidence="6 7" key="1">
    <citation type="journal article" date="2019" name="Environ. Microbiol.">
        <title>Genomics insights into ecotype formation of ammonia-oxidizing archaea in the deep ocean.</title>
        <authorList>
            <person name="Wang Y."/>
            <person name="Huang J.M."/>
            <person name="Cui G.J."/>
            <person name="Nunoura T."/>
            <person name="Takaki Y."/>
            <person name="Li W.L."/>
            <person name="Li J."/>
            <person name="Gao Z.M."/>
            <person name="Takai K."/>
            <person name="Zhang A.Q."/>
            <person name="Stepanauskas R."/>
        </authorList>
    </citation>
    <scope>NUCLEOTIDE SEQUENCE [LARGE SCALE GENOMIC DNA]</scope>
    <source>
        <strain evidence="6 7">F20</strain>
    </source>
</reference>
<dbReference type="GO" id="GO:0008483">
    <property type="term" value="F:transaminase activity"/>
    <property type="evidence" value="ECO:0007669"/>
    <property type="project" value="UniProtKB-KW"/>
</dbReference>
<protein>
    <submittedName>
        <fullName evidence="6">Aspartate aminotransferase family protein</fullName>
    </submittedName>
</protein>
<dbReference type="Gene3D" id="3.40.640.10">
    <property type="entry name" value="Type I PLP-dependent aspartate aminotransferase-like (Major domain)"/>
    <property type="match status" value="1"/>
</dbReference>
<dbReference type="CDD" id="cd00610">
    <property type="entry name" value="OAT_like"/>
    <property type="match status" value="1"/>
</dbReference>
<sequence length="391" mass="43249">MLEDITLGNLYQKLPITIEKGLGSHVWDVDGNEFIDCMGAYGVAIVGHKNQRVNDAIKNQIEKIISVHSSFYNKTRENFLEALLRVSPKKLSNIYLGNSGTEAVEAAIKFSRKYSGKKGMIAMKGSYHGRTMGSLSLTFAPKYKKSFEPLVENTQFCEFGNIHELESKINSDTGFIIVEPIQGESGIHPAPDGFLQQIRKLCDEKNIILVFDEVQCGLGRTGKMWACEHWNTIPDILCTSKGLAGGIPMSATLTKPEILGSMKKGEQSSTFGGNPLACAASIATLTALTTDGLVDNSAKMGSLLLSGLEKLKNKHHIIREIRGKGLMIAIEFEVDVKNLLIDAIKHHVIFLFSLYSDKNIFRLLPPLVFTENDVFEVLRVLDEIISNEENK</sequence>
<organism evidence="6 7">
    <name type="scientific">Marine Group I thaumarchaeote</name>
    <dbReference type="NCBI Taxonomy" id="2511932"/>
    <lineage>
        <taxon>Archaea</taxon>
        <taxon>Nitrososphaerota</taxon>
        <taxon>Marine Group I</taxon>
    </lineage>
</organism>
<evidence type="ECO:0000256" key="2">
    <source>
        <dbReference type="ARBA" id="ARBA00022576"/>
    </source>
</evidence>
<evidence type="ECO:0000256" key="4">
    <source>
        <dbReference type="ARBA" id="ARBA00022898"/>
    </source>
</evidence>
<comment type="similarity">
    <text evidence="5">Belongs to the class-III pyridoxal-phosphate-dependent aminotransferase family.</text>
</comment>
<dbReference type="EMBL" id="JACASX010000006">
    <property type="protein sequence ID" value="NWK05362.1"/>
    <property type="molecule type" value="Genomic_DNA"/>
</dbReference>
<evidence type="ECO:0000256" key="5">
    <source>
        <dbReference type="RuleBase" id="RU003560"/>
    </source>
</evidence>